<dbReference type="PANTHER" id="PTHR48021">
    <property type="match status" value="1"/>
</dbReference>
<feature type="domain" description="Major facilitator superfamily (MFS) profile" evidence="6">
    <location>
        <begin position="1"/>
        <end position="67"/>
    </location>
</feature>
<dbReference type="PANTHER" id="PTHR48021:SF1">
    <property type="entry name" value="GH07001P-RELATED"/>
    <property type="match status" value="1"/>
</dbReference>
<dbReference type="PROSITE" id="PS50850">
    <property type="entry name" value="MFS"/>
    <property type="match status" value="1"/>
</dbReference>
<evidence type="ECO:0000313" key="7">
    <source>
        <dbReference type="EMBL" id="CAG7785364.1"/>
    </source>
</evidence>
<dbReference type="InterPro" id="IPR050549">
    <property type="entry name" value="MFS_Trehalose_Transporter"/>
</dbReference>
<proteinExistence type="predicted"/>
<keyword evidence="2 5" id="KW-0812">Transmembrane</keyword>
<name>A0A8J2KI60_9HEXA</name>
<feature type="transmembrane region" description="Helical" evidence="5">
    <location>
        <begin position="12"/>
        <end position="30"/>
    </location>
</feature>
<keyword evidence="4 5" id="KW-0472">Membrane</keyword>
<dbReference type="GO" id="GO:0022857">
    <property type="term" value="F:transmembrane transporter activity"/>
    <property type="evidence" value="ECO:0007669"/>
    <property type="project" value="InterPro"/>
</dbReference>
<comment type="caution">
    <text evidence="7">The sequence shown here is derived from an EMBL/GenBank/DDBJ whole genome shotgun (WGS) entry which is preliminary data.</text>
</comment>
<gene>
    <name evidence="7" type="ORF">AFUS01_LOCUS23993</name>
</gene>
<dbReference type="Proteomes" id="UP000708208">
    <property type="component" value="Unassembled WGS sequence"/>
</dbReference>
<dbReference type="InterPro" id="IPR005828">
    <property type="entry name" value="MFS_sugar_transport-like"/>
</dbReference>
<sequence>GGEIFNHLAKGFSNGVVMFVSKMLGFLVVYNFKASIDVFGEWAVYGFFAMICFFGIVFSYFFLPETKGLTLQQIERSLQDGWFQQHRTKLVTSRGMEAGLGAC</sequence>
<dbReference type="OrthoDB" id="8120565at2759"/>
<dbReference type="AlphaFoldDB" id="A0A8J2KI60"/>
<dbReference type="GO" id="GO:0016020">
    <property type="term" value="C:membrane"/>
    <property type="evidence" value="ECO:0007669"/>
    <property type="project" value="UniProtKB-SubCell"/>
</dbReference>
<accession>A0A8J2KI60</accession>
<evidence type="ECO:0000313" key="8">
    <source>
        <dbReference type="Proteomes" id="UP000708208"/>
    </source>
</evidence>
<dbReference type="Pfam" id="PF00083">
    <property type="entry name" value="Sugar_tr"/>
    <property type="match status" value="1"/>
</dbReference>
<protein>
    <recommendedName>
        <fullName evidence="6">Major facilitator superfamily (MFS) profile domain-containing protein</fullName>
    </recommendedName>
</protein>
<keyword evidence="3 5" id="KW-1133">Transmembrane helix</keyword>
<dbReference type="InterPro" id="IPR020846">
    <property type="entry name" value="MFS_dom"/>
</dbReference>
<evidence type="ECO:0000256" key="3">
    <source>
        <dbReference type="ARBA" id="ARBA00022989"/>
    </source>
</evidence>
<reference evidence="7" key="1">
    <citation type="submission" date="2021-06" db="EMBL/GenBank/DDBJ databases">
        <authorList>
            <person name="Hodson N. C."/>
            <person name="Mongue J. A."/>
            <person name="Jaron S. K."/>
        </authorList>
    </citation>
    <scope>NUCLEOTIDE SEQUENCE</scope>
</reference>
<feature type="non-terminal residue" evidence="7">
    <location>
        <position position="1"/>
    </location>
</feature>
<evidence type="ECO:0000256" key="5">
    <source>
        <dbReference type="SAM" id="Phobius"/>
    </source>
</evidence>
<organism evidence="7 8">
    <name type="scientific">Allacma fusca</name>
    <dbReference type="NCBI Taxonomy" id="39272"/>
    <lineage>
        <taxon>Eukaryota</taxon>
        <taxon>Metazoa</taxon>
        <taxon>Ecdysozoa</taxon>
        <taxon>Arthropoda</taxon>
        <taxon>Hexapoda</taxon>
        <taxon>Collembola</taxon>
        <taxon>Symphypleona</taxon>
        <taxon>Sminthuridae</taxon>
        <taxon>Allacma</taxon>
    </lineage>
</organism>
<keyword evidence="8" id="KW-1185">Reference proteome</keyword>
<feature type="transmembrane region" description="Helical" evidence="5">
    <location>
        <begin position="42"/>
        <end position="63"/>
    </location>
</feature>
<evidence type="ECO:0000256" key="4">
    <source>
        <dbReference type="ARBA" id="ARBA00023136"/>
    </source>
</evidence>
<evidence type="ECO:0000256" key="1">
    <source>
        <dbReference type="ARBA" id="ARBA00004141"/>
    </source>
</evidence>
<evidence type="ECO:0000256" key="2">
    <source>
        <dbReference type="ARBA" id="ARBA00022692"/>
    </source>
</evidence>
<dbReference type="EMBL" id="CAJVCH010295008">
    <property type="protein sequence ID" value="CAG7785364.1"/>
    <property type="molecule type" value="Genomic_DNA"/>
</dbReference>
<evidence type="ECO:0000259" key="6">
    <source>
        <dbReference type="PROSITE" id="PS50850"/>
    </source>
</evidence>
<comment type="subcellular location">
    <subcellularLocation>
        <location evidence="1">Membrane</location>
        <topology evidence="1">Multi-pass membrane protein</topology>
    </subcellularLocation>
</comment>